<dbReference type="InterPro" id="IPR048677">
    <property type="entry name" value="TssM1_hel"/>
</dbReference>
<evidence type="ECO:0000313" key="6">
    <source>
        <dbReference type="EMBL" id="MFC4258051.1"/>
    </source>
</evidence>
<dbReference type="NCBIfam" id="TIGR03348">
    <property type="entry name" value="VI_IcmF"/>
    <property type="match status" value="1"/>
</dbReference>
<feature type="domain" description="Type VI secretion system component TssM1 helical" evidence="5">
    <location>
        <begin position="947"/>
        <end position="1019"/>
    </location>
</feature>
<evidence type="ECO:0000256" key="1">
    <source>
        <dbReference type="SAM" id="Phobius"/>
    </source>
</evidence>
<dbReference type="Gene3D" id="3.40.50.300">
    <property type="entry name" value="P-loop containing nucleotide triphosphate hydrolases"/>
    <property type="match status" value="1"/>
</dbReference>
<feature type="domain" description="Type VI secretion system component TssM1 N-terminal" evidence="4">
    <location>
        <begin position="194"/>
        <end position="454"/>
    </location>
</feature>
<keyword evidence="7" id="KW-1185">Reference proteome</keyword>
<reference evidence="7" key="1">
    <citation type="journal article" date="2019" name="Int. J. Syst. Evol. Microbiol.">
        <title>The Global Catalogue of Microorganisms (GCM) 10K type strain sequencing project: providing services to taxonomists for standard genome sequencing and annotation.</title>
        <authorList>
            <consortium name="The Broad Institute Genomics Platform"/>
            <consortium name="The Broad Institute Genome Sequencing Center for Infectious Disease"/>
            <person name="Wu L."/>
            <person name="Ma J."/>
        </authorList>
    </citation>
    <scope>NUCLEOTIDE SEQUENCE [LARGE SCALE GENOMIC DNA]</scope>
    <source>
        <strain evidence="7">CECT 7297</strain>
    </source>
</reference>
<dbReference type="PANTHER" id="PTHR36153">
    <property type="entry name" value="INNER MEMBRANE PROTEIN-RELATED"/>
    <property type="match status" value="1"/>
</dbReference>
<dbReference type="InterPro" id="IPR053156">
    <property type="entry name" value="T6SS_TssM-like"/>
</dbReference>
<dbReference type="CDD" id="cd00882">
    <property type="entry name" value="Ras_like_GTPase"/>
    <property type="match status" value="1"/>
</dbReference>
<keyword evidence="1" id="KW-0472">Membrane</keyword>
<feature type="transmembrane region" description="Helical" evidence="1">
    <location>
        <begin position="450"/>
        <end position="468"/>
    </location>
</feature>
<comment type="caution">
    <text evidence="6">The sequence shown here is derived from an EMBL/GenBank/DDBJ whole genome shotgun (WGS) entry which is preliminary data.</text>
</comment>
<dbReference type="RefSeq" id="WP_379885383.1">
    <property type="nucleotide sequence ID" value="NZ_JBHSDI010000001.1"/>
</dbReference>
<feature type="transmembrane region" description="Helical" evidence="1">
    <location>
        <begin position="47"/>
        <end position="67"/>
    </location>
</feature>
<feature type="domain" description="Type VI secretion system IcmF C-terminal" evidence="2">
    <location>
        <begin position="1051"/>
        <end position="1155"/>
    </location>
</feature>
<evidence type="ECO:0000259" key="2">
    <source>
        <dbReference type="Pfam" id="PF06744"/>
    </source>
</evidence>
<keyword evidence="1" id="KW-1133">Transmembrane helix</keyword>
<dbReference type="Pfam" id="PF06761">
    <property type="entry name" value="IcmF-related"/>
    <property type="match status" value="1"/>
</dbReference>
<evidence type="ECO:0000313" key="7">
    <source>
        <dbReference type="Proteomes" id="UP001595798"/>
    </source>
</evidence>
<name>A0ABV8QCH2_9GAMM</name>
<sequence>MAWIRRITGFFTWRRVFLFLGLLALVLLIWFGGPLLAIADYKPLASVAARLVFLLSLVIVFLAVSLWRARRQRKDNEKVVTEMMAGNDQDELLKEEMETQRNNLRKALALMKQWKPGRFRSVYELPWYMIIGAPGSGKSTALLNSGLEFPLKSEMGLDSVKGVGGTRYCDWWFTNRAVIIDTAGRYTTQESGDKRDAKGWKSFLGLLRKYRSRQPINGVILSVSVADLLEQTPTERQLHARALKQRVQELRNRLGVVFPVYVLLTKFDLLEGFSDTFAMLSEQEREEVFGITFDLHSVRDAEQLPAIFEQEFDGLLERLSHFLLHRLQQERTPETRRRIYQFPKQVALLKAPLWNLMKEVFFPSAYEEVPLLRGIYLVSSEQDGRTSDKVSSLVDRQLRLNVPGNARPGSGLPSDGFFLHRLFDSIIFSEYGLAMADGAKDRRYRRLRQVAVAAMVLVTAGIGASWYMEYQWNRDLIASYRDDMSQLQDDMGRLRTSDGNWLVLNDTLNTAAGMPGVMGTPLPEGGNYPLGFFQNGSLAQAAEGAYGRLLQYRFAEIFRESMESEISGNLGNLEYLYESLKTYLMVSNREHFEQEQVAAWFDFMLARQIPGEVNRPSREALDKHLGQYLALNHNIPADRELVSRARGELTAMPLDERAYQRIRADALSAGLPEFTVNKVLGTVAEEVFERRSGAPMRDGVPGLYTTNGYRGVFEPERDQIVGHLLEDSWVYGEETEDFRNLNEGRIKQLVEDRYFRDYIHVWEQLLSDLQVRRFDSTREGRYLMSLLAGPEDPVGRLVEAIRFNTRLSVEDSQDPAAGEALDNASEMAQEGMRRRSRAFDRMSRIMPESMMAEHELTPVDRAFRPLHEVSEETLGTIKDRARTMARYLAEQDQGMSDAFATVSRSDFENAVKTLHAAVGNSQSPQLQTWLGEVPGDARRLVKVSSTRRVNDVWRSNVYREYQQAIAGQYPLAREADSEVALADFAAFFGYGGVLDSYFQEHVAEHVDTSTSPWTLSPAAGIRQSSLQVFLQARRIREAFFISGTQELKASFTLKPAYLDGRVASLQLRIGDRTLNYRHGPPRTMAFDWPLSSGAGVRVTMTRGTGTDTAIQANFDGDWALFRFLGAYGGLSGSGRTRNVDILSDGYLATLEMTPDSVKHPFDLSVLHDFRLPSRL</sequence>
<dbReference type="InterPro" id="IPR025743">
    <property type="entry name" value="TssM1_N"/>
</dbReference>
<dbReference type="InterPro" id="IPR017731">
    <property type="entry name" value="TssM1-like"/>
</dbReference>
<feature type="domain" description="IcmF-related" evidence="3">
    <location>
        <begin position="527"/>
        <end position="806"/>
    </location>
</feature>
<dbReference type="Pfam" id="PF14331">
    <property type="entry name" value="IcmF-related_N"/>
    <property type="match status" value="1"/>
</dbReference>
<proteinExistence type="predicted"/>
<protein>
    <submittedName>
        <fullName evidence="6">Type VI secretion system membrane subunit TssM</fullName>
    </submittedName>
</protein>
<dbReference type="SUPFAM" id="SSF52540">
    <property type="entry name" value="P-loop containing nucleoside triphosphate hydrolases"/>
    <property type="match status" value="1"/>
</dbReference>
<gene>
    <name evidence="6" type="primary">tssM</name>
    <name evidence="6" type="ORF">ACFOZ5_03270</name>
</gene>
<evidence type="ECO:0000259" key="4">
    <source>
        <dbReference type="Pfam" id="PF14331"/>
    </source>
</evidence>
<dbReference type="EMBL" id="JBHSDI010000001">
    <property type="protein sequence ID" value="MFC4258051.1"/>
    <property type="molecule type" value="Genomic_DNA"/>
</dbReference>
<dbReference type="PANTHER" id="PTHR36153:SF1">
    <property type="entry name" value="TYPE VI SECRETION SYSTEM COMPONENT TSSM1"/>
    <property type="match status" value="1"/>
</dbReference>
<organism evidence="6 7">
    <name type="scientific">Marinobacter lacisalsi</name>
    <dbReference type="NCBI Taxonomy" id="475979"/>
    <lineage>
        <taxon>Bacteria</taxon>
        <taxon>Pseudomonadati</taxon>
        <taxon>Pseudomonadota</taxon>
        <taxon>Gammaproteobacteria</taxon>
        <taxon>Pseudomonadales</taxon>
        <taxon>Marinobacteraceae</taxon>
        <taxon>Marinobacter</taxon>
    </lineage>
</organism>
<dbReference type="InterPro" id="IPR009612">
    <property type="entry name" value="IcmF-rel"/>
</dbReference>
<accession>A0ABV8QCH2</accession>
<dbReference type="InterPro" id="IPR027417">
    <property type="entry name" value="P-loop_NTPase"/>
</dbReference>
<dbReference type="Proteomes" id="UP001595798">
    <property type="component" value="Unassembled WGS sequence"/>
</dbReference>
<dbReference type="Pfam" id="PF06744">
    <property type="entry name" value="IcmF_C"/>
    <property type="match status" value="1"/>
</dbReference>
<keyword evidence="1" id="KW-0812">Transmembrane</keyword>
<dbReference type="Pfam" id="PF21070">
    <property type="entry name" value="IcmF_helical"/>
    <property type="match status" value="1"/>
</dbReference>
<evidence type="ECO:0000259" key="3">
    <source>
        <dbReference type="Pfam" id="PF06761"/>
    </source>
</evidence>
<evidence type="ECO:0000259" key="5">
    <source>
        <dbReference type="Pfam" id="PF21070"/>
    </source>
</evidence>
<dbReference type="InterPro" id="IPR010623">
    <property type="entry name" value="IcmF_C"/>
</dbReference>